<dbReference type="GO" id="GO:0046872">
    <property type="term" value="F:metal ion binding"/>
    <property type="evidence" value="ECO:0007669"/>
    <property type="project" value="UniProtKB-KW"/>
</dbReference>
<keyword evidence="5" id="KW-1284">Encapsulin nanocompartment</keyword>
<proteinExistence type="predicted"/>
<evidence type="ECO:0000256" key="1">
    <source>
        <dbReference type="ARBA" id="ARBA00022434"/>
    </source>
</evidence>
<comment type="caution">
    <text evidence="6">The sequence shown here is derived from an EMBL/GenBank/DDBJ whole genome shotgun (WGS) entry which is preliminary data.</text>
</comment>
<evidence type="ECO:0000256" key="2">
    <source>
        <dbReference type="ARBA" id="ARBA00022723"/>
    </source>
</evidence>
<dbReference type="InterPro" id="IPR054581">
    <property type="entry name" value="EncFtn-like"/>
</dbReference>
<keyword evidence="3" id="KW-0408">Iron</keyword>
<reference evidence="6" key="1">
    <citation type="journal article" date="2012" name="Science">
        <title>Fermentation, hydrogen, and sulfur metabolism in multiple uncultivated bacterial phyla.</title>
        <authorList>
            <person name="Wrighton K.C."/>
            <person name="Thomas B.C."/>
            <person name="Sharon I."/>
            <person name="Miller C.S."/>
            <person name="Castelle C.J."/>
            <person name="VerBerkmoes N.C."/>
            <person name="Wilkins M.J."/>
            <person name="Hettich R.L."/>
            <person name="Lipton M.S."/>
            <person name="Williams K.H."/>
            <person name="Long P.E."/>
            <person name="Banfield J.F."/>
        </authorList>
    </citation>
    <scope>NUCLEOTIDE SEQUENCE [LARGE SCALE GENOMIC DNA]</scope>
</reference>
<evidence type="ECO:0000256" key="5">
    <source>
        <dbReference type="ARBA" id="ARBA00033787"/>
    </source>
</evidence>
<dbReference type="SUPFAM" id="SSF47240">
    <property type="entry name" value="Ferritin-like"/>
    <property type="match status" value="1"/>
</dbReference>
<comment type="subcellular location">
    <subcellularLocation>
        <location evidence="4">Encapsulin nanocompartment</location>
    </subcellularLocation>
</comment>
<dbReference type="GO" id="GO:0006879">
    <property type="term" value="P:intracellular iron ion homeostasis"/>
    <property type="evidence" value="ECO:0007669"/>
    <property type="project" value="UniProtKB-KW"/>
</dbReference>
<dbReference type="Gene3D" id="6.10.140.1960">
    <property type="match status" value="1"/>
</dbReference>
<evidence type="ECO:0000256" key="3">
    <source>
        <dbReference type="ARBA" id="ARBA00023004"/>
    </source>
</evidence>
<dbReference type="AlphaFoldDB" id="K2GU21"/>
<accession>K2GU21</accession>
<evidence type="ECO:0000313" key="6">
    <source>
        <dbReference type="EMBL" id="EKE26845.1"/>
    </source>
</evidence>
<name>K2GU21_9BACT</name>
<dbReference type="EMBL" id="AMFJ01000652">
    <property type="protein sequence ID" value="EKE26845.1"/>
    <property type="molecule type" value="Genomic_DNA"/>
</dbReference>
<keyword evidence="2" id="KW-0479">Metal-binding</keyword>
<evidence type="ECO:0000256" key="4">
    <source>
        <dbReference type="ARBA" id="ARBA00033738"/>
    </source>
</evidence>
<keyword evidence="1" id="KW-0409">Iron storage</keyword>
<dbReference type="GO" id="GO:0140737">
    <property type="term" value="C:encapsulin nanocompartment"/>
    <property type="evidence" value="ECO:0007669"/>
    <property type="project" value="UniProtKB-SubCell"/>
</dbReference>
<dbReference type="InterPro" id="IPR009078">
    <property type="entry name" value="Ferritin-like_SF"/>
</dbReference>
<gene>
    <name evidence="6" type="ORF">ACD_4C00136G0005</name>
</gene>
<sequence length="91" mass="10861">MLQEDKTNLSDKTQDMRRAIDSLREELEAVDYYNQRADSCTNPELKEILLHNAKEEKEHAAMILEWIRRNDEEYSHELKDNLFSEGKIVKH</sequence>
<organism evidence="6">
    <name type="scientific">uncultured bacterium</name>
    <name type="common">gcode 4</name>
    <dbReference type="NCBI Taxonomy" id="1234023"/>
    <lineage>
        <taxon>Bacteria</taxon>
        <taxon>environmental samples</taxon>
    </lineage>
</organism>
<dbReference type="Pfam" id="PF22277">
    <property type="entry name" value="EncFtn-like"/>
    <property type="match status" value="1"/>
</dbReference>
<protein>
    <submittedName>
        <fullName evidence="6">Uncharacterized protein</fullName>
    </submittedName>
</protein>